<evidence type="ECO:0000313" key="3">
    <source>
        <dbReference type="EMBL" id="MBB5347390.1"/>
    </source>
</evidence>
<comment type="caution">
    <text evidence="3">The sequence shown here is derived from an EMBL/GenBank/DDBJ whole genome shotgun (WGS) entry which is preliminary data.</text>
</comment>
<dbReference type="GO" id="GO:0000271">
    <property type="term" value="P:polysaccharide biosynthetic process"/>
    <property type="evidence" value="ECO:0007669"/>
    <property type="project" value="TreeGrafter"/>
</dbReference>
<dbReference type="PANTHER" id="PTHR23028">
    <property type="entry name" value="ACETYLTRANSFERASE"/>
    <property type="match status" value="1"/>
</dbReference>
<evidence type="ECO:0000313" key="4">
    <source>
        <dbReference type="Proteomes" id="UP000539642"/>
    </source>
</evidence>
<keyword evidence="1" id="KW-1133">Transmembrane helix</keyword>
<feature type="transmembrane region" description="Helical" evidence="1">
    <location>
        <begin position="353"/>
        <end position="370"/>
    </location>
</feature>
<feature type="transmembrane region" description="Helical" evidence="1">
    <location>
        <begin position="424"/>
        <end position="444"/>
    </location>
</feature>
<feature type="domain" description="Acyltransferase 3" evidence="2">
    <location>
        <begin position="223"/>
        <end position="537"/>
    </location>
</feature>
<keyword evidence="1" id="KW-0472">Membrane</keyword>
<dbReference type="Pfam" id="PF01757">
    <property type="entry name" value="Acyl_transf_3"/>
    <property type="match status" value="1"/>
</dbReference>
<proteinExistence type="predicted"/>
<keyword evidence="4" id="KW-1185">Reference proteome</keyword>
<dbReference type="InterPro" id="IPR002656">
    <property type="entry name" value="Acyl_transf_3_dom"/>
</dbReference>
<dbReference type="Proteomes" id="UP000539642">
    <property type="component" value="Unassembled WGS sequence"/>
</dbReference>
<feature type="transmembrane region" description="Helical" evidence="1">
    <location>
        <begin position="289"/>
        <end position="306"/>
    </location>
</feature>
<reference evidence="3 4" key="1">
    <citation type="submission" date="2020-08" db="EMBL/GenBank/DDBJ databases">
        <title>Genomic Encyclopedia of Type Strains, Phase IV (KMG-IV): sequencing the most valuable type-strain genomes for metagenomic binning, comparative biology and taxonomic classification.</title>
        <authorList>
            <person name="Goeker M."/>
        </authorList>
    </citation>
    <scope>NUCLEOTIDE SEQUENCE [LARGE SCALE GENOMIC DNA]</scope>
    <source>
        <strain evidence="3 4">DSM 28570</strain>
    </source>
</reference>
<feature type="transmembrane region" description="Helical" evidence="1">
    <location>
        <begin position="249"/>
        <end position="268"/>
    </location>
</feature>
<name>A0A840V0P4_9BACT</name>
<keyword evidence="1" id="KW-0812">Transmembrane</keyword>
<feature type="transmembrane region" description="Helical" evidence="1">
    <location>
        <begin position="386"/>
        <end position="404"/>
    </location>
</feature>
<feature type="transmembrane region" description="Helical" evidence="1">
    <location>
        <begin position="217"/>
        <end position="237"/>
    </location>
</feature>
<feature type="transmembrane region" description="Helical" evidence="1">
    <location>
        <begin position="456"/>
        <end position="475"/>
    </location>
</feature>
<feature type="transmembrane region" description="Helical" evidence="1">
    <location>
        <begin position="21"/>
        <end position="43"/>
    </location>
</feature>
<feature type="transmembrane region" description="Helical" evidence="1">
    <location>
        <begin position="482"/>
        <end position="502"/>
    </location>
</feature>
<dbReference type="InterPro" id="IPR050879">
    <property type="entry name" value="Acyltransferase_3"/>
</dbReference>
<feature type="transmembrane region" description="Helical" evidence="1">
    <location>
        <begin position="522"/>
        <end position="541"/>
    </location>
</feature>
<gene>
    <name evidence="3" type="ORF">HNQ81_001106</name>
</gene>
<dbReference type="AlphaFoldDB" id="A0A840V0P4"/>
<accession>A0A840V0P4</accession>
<sequence length="564" mass="62548">MNVRGSATHSDTMQINRSHPLWKIAAALLFFLLIRQILSYIALSSYFSATVDADFDHPDVIDIYYASSAATFREEHRQSSEAFTPGLREKKQIDLTDGVARKIRIDLGGQGGQVKLYSLRLKSHFGGARTFDARQIFDGFTPANGIESYTLEGDHVLVHTTGVDPHIVLKGKLREENAMVGTFLPAVYALAFLLLLSHANLAAFPAIADLQGKSSSIGLHLGSLDGVRGVAALMVLAEHTGLLRGIGSLGVWLFFCLSGFLLAAPFITEPSRAVSPRFMATYLVRRMKRILPMYYAVLAASLMFSGKTDQFIRHILFLQGDGHLWTLPQEMFFYLVLPLVVAAIYLLCRGNRLLAVFFLLLLLVVANRYMSTRFISLYGYGKKLEPMIGIFLSGMMFAYLYHWLGSNRLFLKLDRTHVRRFCSLAGLILLALLLVLSARLVPAWAHVNALKNPGTFGFAAGLFILLLVLANNTLLSRIMSFLPLRAVGLVGFSYYLLHPTLLNFIRTEFQDYFGVRLSGLPMFVLAGLATYGLAAFTYTYIERPFLRSTAATPPQQQQASSGSA</sequence>
<protein>
    <submittedName>
        <fullName evidence="3">Peptidoglycan/LPS O-acetylase OafA/YrhL</fullName>
    </submittedName>
</protein>
<feature type="transmembrane region" description="Helical" evidence="1">
    <location>
        <begin position="178"/>
        <end position="196"/>
    </location>
</feature>
<dbReference type="GO" id="GO:0016020">
    <property type="term" value="C:membrane"/>
    <property type="evidence" value="ECO:0007669"/>
    <property type="project" value="TreeGrafter"/>
</dbReference>
<evidence type="ECO:0000259" key="2">
    <source>
        <dbReference type="Pfam" id="PF01757"/>
    </source>
</evidence>
<dbReference type="PANTHER" id="PTHR23028:SF53">
    <property type="entry name" value="ACYL_TRANSF_3 DOMAIN-CONTAINING PROTEIN"/>
    <property type="match status" value="1"/>
</dbReference>
<organism evidence="3 4">
    <name type="scientific">Desulfoprunum benzoelyticum</name>
    <dbReference type="NCBI Taxonomy" id="1506996"/>
    <lineage>
        <taxon>Bacteria</taxon>
        <taxon>Pseudomonadati</taxon>
        <taxon>Thermodesulfobacteriota</taxon>
        <taxon>Desulfobulbia</taxon>
        <taxon>Desulfobulbales</taxon>
        <taxon>Desulfobulbaceae</taxon>
        <taxon>Desulfoprunum</taxon>
    </lineage>
</organism>
<dbReference type="EMBL" id="JACHEO010000004">
    <property type="protein sequence ID" value="MBB5347390.1"/>
    <property type="molecule type" value="Genomic_DNA"/>
</dbReference>
<evidence type="ECO:0000256" key="1">
    <source>
        <dbReference type="SAM" id="Phobius"/>
    </source>
</evidence>
<dbReference type="GO" id="GO:0016747">
    <property type="term" value="F:acyltransferase activity, transferring groups other than amino-acyl groups"/>
    <property type="evidence" value="ECO:0007669"/>
    <property type="project" value="InterPro"/>
</dbReference>
<feature type="transmembrane region" description="Helical" evidence="1">
    <location>
        <begin position="331"/>
        <end position="348"/>
    </location>
</feature>
<dbReference type="RefSeq" id="WP_183349129.1">
    <property type="nucleotide sequence ID" value="NZ_JACHEO010000004.1"/>
</dbReference>